<dbReference type="InterPro" id="IPR036514">
    <property type="entry name" value="SGNH_hydro_sf"/>
</dbReference>
<keyword evidence="2" id="KW-0378">Hydrolase</keyword>
<keyword evidence="3" id="KW-0442">Lipid degradation</keyword>
<sequence>MKLGTTLVVILVATFTVAGVCEGGKVVQFIFGDSLSEVGNNARLPKSLAKASLPWYGIDFGNGIPTGRFCNGRTVADILGDELGYPRPPPVLDPDLTEDTILENGVNYASGGGGILNESGTLFIQRFSLWKQIELFEGTQELIRAKIGAAEAEKFFQESKYIVASGSNDFINNYLFPVYNDSWKYNDEQFIKYISRTFEMQLRRLHELGARRVMVFGLGPLGCIPLQRVLSLSGECRYKANVLSQKFNQAGIKLLNRLSKQLPNSSFIFGDVYDIVYDMISNPEKHGFNNSNAPCCTFGGVRPAITCTPASTLCRDRSKYVFWDEYHPTDRANEIVAKELLSKLGLITQSNITETSPASPAPAPAPIASLPP</sequence>
<dbReference type="AlphaFoldDB" id="A0A7N0TYB6"/>
<evidence type="ECO:0000313" key="6">
    <source>
        <dbReference type="EnsemblPlants" id="Kaladp0048s0188.1.v1.1"/>
    </source>
</evidence>
<proteinExistence type="inferred from homology"/>
<evidence type="ECO:0000313" key="7">
    <source>
        <dbReference type="Proteomes" id="UP000594263"/>
    </source>
</evidence>
<feature type="signal peptide" evidence="5">
    <location>
        <begin position="1"/>
        <end position="23"/>
    </location>
</feature>
<dbReference type="Pfam" id="PF00657">
    <property type="entry name" value="Lipase_GDSL"/>
    <property type="match status" value="1"/>
</dbReference>
<name>A0A7N0TYB6_KALFE</name>
<evidence type="ECO:0000256" key="4">
    <source>
        <dbReference type="SAM" id="MobiDB-lite"/>
    </source>
</evidence>
<evidence type="ECO:0000256" key="2">
    <source>
        <dbReference type="ARBA" id="ARBA00022801"/>
    </source>
</evidence>
<dbReference type="Gramene" id="Kaladp0048s0188.1.v1.1">
    <property type="protein sequence ID" value="Kaladp0048s0188.1.v1.1"/>
    <property type="gene ID" value="Kaladp0048s0188.v1.1"/>
</dbReference>
<dbReference type="InterPro" id="IPR001087">
    <property type="entry name" value="GDSL"/>
</dbReference>
<comment type="similarity">
    <text evidence="1">Belongs to the 'GDSL' lipolytic enzyme family.</text>
</comment>
<dbReference type="CDD" id="cd01837">
    <property type="entry name" value="SGNH_plant_lipase_like"/>
    <property type="match status" value="1"/>
</dbReference>
<feature type="compositionally biased region" description="Pro residues" evidence="4">
    <location>
        <begin position="359"/>
        <end position="372"/>
    </location>
</feature>
<evidence type="ECO:0000256" key="3">
    <source>
        <dbReference type="ARBA" id="ARBA00022963"/>
    </source>
</evidence>
<feature type="region of interest" description="Disordered" evidence="4">
    <location>
        <begin position="353"/>
        <end position="372"/>
    </location>
</feature>
<evidence type="ECO:0000256" key="1">
    <source>
        <dbReference type="ARBA" id="ARBA00008668"/>
    </source>
</evidence>
<dbReference type="EnsemblPlants" id="Kaladp0048s0188.1.v1.1">
    <property type="protein sequence ID" value="Kaladp0048s0188.1.v1.1"/>
    <property type="gene ID" value="Kaladp0048s0188.v1.1"/>
</dbReference>
<dbReference type="PANTHER" id="PTHR45648">
    <property type="entry name" value="GDSL LIPASE/ACYLHYDROLASE FAMILY PROTEIN (AFU_ORTHOLOGUE AFUA_4G14700)"/>
    <property type="match status" value="1"/>
</dbReference>
<dbReference type="PANTHER" id="PTHR45648:SF8">
    <property type="entry name" value="ZINC FINGER PROTEIN"/>
    <property type="match status" value="1"/>
</dbReference>
<dbReference type="GO" id="GO:0016788">
    <property type="term" value="F:hydrolase activity, acting on ester bonds"/>
    <property type="evidence" value="ECO:0007669"/>
    <property type="project" value="InterPro"/>
</dbReference>
<dbReference type="Proteomes" id="UP000594263">
    <property type="component" value="Unplaced"/>
</dbReference>
<keyword evidence="3" id="KW-0443">Lipid metabolism</keyword>
<dbReference type="InterPro" id="IPR035669">
    <property type="entry name" value="SGNH_plant_lipase-like"/>
</dbReference>
<dbReference type="InterPro" id="IPR051058">
    <property type="entry name" value="GDSL_Est/Lipase"/>
</dbReference>
<dbReference type="OMA" id="QADSWEY"/>
<keyword evidence="5" id="KW-0732">Signal</keyword>
<accession>A0A7N0TYB6</accession>
<evidence type="ECO:0000256" key="5">
    <source>
        <dbReference type="SAM" id="SignalP"/>
    </source>
</evidence>
<protein>
    <submittedName>
        <fullName evidence="6">Uncharacterized protein</fullName>
    </submittedName>
</protein>
<organism evidence="6 7">
    <name type="scientific">Kalanchoe fedtschenkoi</name>
    <name type="common">Lavender scallops</name>
    <name type="synonym">South American air plant</name>
    <dbReference type="NCBI Taxonomy" id="63787"/>
    <lineage>
        <taxon>Eukaryota</taxon>
        <taxon>Viridiplantae</taxon>
        <taxon>Streptophyta</taxon>
        <taxon>Embryophyta</taxon>
        <taxon>Tracheophyta</taxon>
        <taxon>Spermatophyta</taxon>
        <taxon>Magnoliopsida</taxon>
        <taxon>eudicotyledons</taxon>
        <taxon>Gunneridae</taxon>
        <taxon>Pentapetalae</taxon>
        <taxon>Saxifragales</taxon>
        <taxon>Crassulaceae</taxon>
        <taxon>Kalanchoe</taxon>
    </lineage>
</organism>
<dbReference type="GO" id="GO:0016042">
    <property type="term" value="P:lipid catabolic process"/>
    <property type="evidence" value="ECO:0007669"/>
    <property type="project" value="UniProtKB-KW"/>
</dbReference>
<dbReference type="SUPFAM" id="SSF52266">
    <property type="entry name" value="SGNH hydrolase"/>
    <property type="match status" value="1"/>
</dbReference>
<dbReference type="Gene3D" id="3.40.50.1110">
    <property type="entry name" value="SGNH hydrolase"/>
    <property type="match status" value="1"/>
</dbReference>
<feature type="chain" id="PRO_5029716605" evidence="5">
    <location>
        <begin position="24"/>
        <end position="372"/>
    </location>
</feature>
<reference evidence="6" key="1">
    <citation type="submission" date="2021-01" db="UniProtKB">
        <authorList>
            <consortium name="EnsemblPlants"/>
        </authorList>
    </citation>
    <scope>IDENTIFICATION</scope>
</reference>
<keyword evidence="7" id="KW-1185">Reference proteome</keyword>